<proteinExistence type="predicted"/>
<dbReference type="AlphaFoldDB" id="A0A0F9CNV9"/>
<gene>
    <name evidence="1" type="ORF">LCGC14_2378450</name>
</gene>
<sequence length="111" mass="12557">HGGEWWPGWSVAYKDLSPNGKIRVKFDHIRFHVELKEELKAALLRLPNATQVHVEGGQLLVWFSGDPGIGKKISEKAYKQRLGTVIKNLKSLQTASGKTKRQMISDLHDKL</sequence>
<protein>
    <submittedName>
        <fullName evidence="1">Uncharacterized protein</fullName>
    </submittedName>
</protein>
<comment type="caution">
    <text evidence="1">The sequence shown here is derived from an EMBL/GenBank/DDBJ whole genome shotgun (WGS) entry which is preliminary data.</text>
</comment>
<name>A0A0F9CNV9_9ZZZZ</name>
<feature type="non-terminal residue" evidence="1">
    <location>
        <position position="1"/>
    </location>
</feature>
<organism evidence="1">
    <name type="scientific">marine sediment metagenome</name>
    <dbReference type="NCBI Taxonomy" id="412755"/>
    <lineage>
        <taxon>unclassified sequences</taxon>
        <taxon>metagenomes</taxon>
        <taxon>ecological metagenomes</taxon>
    </lineage>
</organism>
<dbReference type="EMBL" id="LAZR01035212">
    <property type="protein sequence ID" value="KKL28112.1"/>
    <property type="molecule type" value="Genomic_DNA"/>
</dbReference>
<reference evidence="1" key="1">
    <citation type="journal article" date="2015" name="Nature">
        <title>Complex archaea that bridge the gap between prokaryotes and eukaryotes.</title>
        <authorList>
            <person name="Spang A."/>
            <person name="Saw J.H."/>
            <person name="Jorgensen S.L."/>
            <person name="Zaremba-Niedzwiedzka K."/>
            <person name="Martijn J."/>
            <person name="Lind A.E."/>
            <person name="van Eijk R."/>
            <person name="Schleper C."/>
            <person name="Guy L."/>
            <person name="Ettema T.J."/>
        </authorList>
    </citation>
    <scope>NUCLEOTIDE SEQUENCE</scope>
</reference>
<accession>A0A0F9CNV9</accession>
<evidence type="ECO:0000313" key="1">
    <source>
        <dbReference type="EMBL" id="KKL28112.1"/>
    </source>
</evidence>